<dbReference type="InterPro" id="IPR050092">
    <property type="entry name" value="RNase_H"/>
</dbReference>
<dbReference type="PROSITE" id="PS50879">
    <property type="entry name" value="RNASE_H_1"/>
    <property type="match status" value="1"/>
</dbReference>
<dbReference type="EC" id="3.1.26.4" evidence="3"/>
<keyword evidence="5" id="KW-0479">Metal-binding</keyword>
<dbReference type="Gene3D" id="3.30.420.10">
    <property type="entry name" value="Ribonuclease H-like superfamily/Ribonuclease H"/>
    <property type="match status" value="1"/>
</dbReference>
<accession>A0A9N9HWL3</accession>
<comment type="similarity">
    <text evidence="2">Belongs to the RNase H family.</text>
</comment>
<dbReference type="Proteomes" id="UP000789375">
    <property type="component" value="Unassembled WGS sequence"/>
</dbReference>
<gene>
    <name evidence="9" type="ORF">FMOSSE_LOCUS14282</name>
</gene>
<organism evidence="9 10">
    <name type="scientific">Funneliformis mosseae</name>
    <name type="common">Endomycorrhizal fungus</name>
    <name type="synonym">Glomus mosseae</name>
    <dbReference type="NCBI Taxonomy" id="27381"/>
    <lineage>
        <taxon>Eukaryota</taxon>
        <taxon>Fungi</taxon>
        <taxon>Fungi incertae sedis</taxon>
        <taxon>Mucoromycota</taxon>
        <taxon>Glomeromycotina</taxon>
        <taxon>Glomeromycetes</taxon>
        <taxon>Glomerales</taxon>
        <taxon>Glomeraceae</taxon>
        <taxon>Funneliformis</taxon>
    </lineage>
</organism>
<dbReference type="GO" id="GO:0003676">
    <property type="term" value="F:nucleic acid binding"/>
    <property type="evidence" value="ECO:0007669"/>
    <property type="project" value="InterPro"/>
</dbReference>
<dbReference type="EMBL" id="CAJVPP010010463">
    <property type="protein sequence ID" value="CAG8710366.1"/>
    <property type="molecule type" value="Genomic_DNA"/>
</dbReference>
<evidence type="ECO:0000256" key="2">
    <source>
        <dbReference type="ARBA" id="ARBA00005300"/>
    </source>
</evidence>
<keyword evidence="10" id="KW-1185">Reference proteome</keyword>
<comment type="caution">
    <text evidence="9">The sequence shown here is derived from an EMBL/GenBank/DDBJ whole genome shotgun (WGS) entry which is preliminary data.</text>
</comment>
<reference evidence="9" key="1">
    <citation type="submission" date="2021-06" db="EMBL/GenBank/DDBJ databases">
        <authorList>
            <person name="Kallberg Y."/>
            <person name="Tangrot J."/>
            <person name="Rosling A."/>
        </authorList>
    </citation>
    <scope>NUCLEOTIDE SEQUENCE</scope>
    <source>
        <strain evidence="9">87-6 pot B 2015</strain>
    </source>
</reference>
<dbReference type="GO" id="GO:0004523">
    <property type="term" value="F:RNA-DNA hybrid ribonuclease activity"/>
    <property type="evidence" value="ECO:0007669"/>
    <property type="project" value="UniProtKB-EC"/>
</dbReference>
<proteinExistence type="inferred from homology"/>
<evidence type="ECO:0000313" key="9">
    <source>
        <dbReference type="EMBL" id="CAG8710366.1"/>
    </source>
</evidence>
<keyword evidence="4" id="KW-0540">Nuclease</keyword>
<evidence type="ECO:0000256" key="3">
    <source>
        <dbReference type="ARBA" id="ARBA00012180"/>
    </source>
</evidence>
<sequence length="335" mass="37408">MGNSRLISDIGNLVFDNPRDRSLKLEYVRSTPLPSYRSLARPPPTVDTINKVIASWNPLINAPSFGKIYDATSDPTLLQCVHHIAVPTNDQCYVLTKCSGCNLFNTPPTRRGCIFSIPRNRAFYVPVYRKTRNTYANQLEHTLMEITRIAFEAFYGPAAVPVAPISPNIITSIFGDSSYLSQLLDLQTALNQSHSLTFYTDGSLKNTKSKDCSMGLGWICIDDQNLQHQFCASLINWPSSTRAELFALLSALIVSSKDSNISVYTDSQALIYGYSRYIVMNSLSTRRFEKIPNYSIWNLVKHIQTSLNLSVTFTKVKSHTGDVLNDIADSLAKQG</sequence>
<name>A0A9N9HWL3_FUNMO</name>
<dbReference type="AlphaFoldDB" id="A0A9N9HWL3"/>
<dbReference type="GO" id="GO:0043137">
    <property type="term" value="P:DNA replication, removal of RNA primer"/>
    <property type="evidence" value="ECO:0007669"/>
    <property type="project" value="TreeGrafter"/>
</dbReference>
<dbReference type="SUPFAM" id="SSF53098">
    <property type="entry name" value="Ribonuclease H-like"/>
    <property type="match status" value="1"/>
</dbReference>
<keyword evidence="6" id="KW-0255">Endonuclease</keyword>
<evidence type="ECO:0000313" key="10">
    <source>
        <dbReference type="Proteomes" id="UP000789375"/>
    </source>
</evidence>
<dbReference type="PANTHER" id="PTHR10642">
    <property type="entry name" value="RIBONUCLEASE H1"/>
    <property type="match status" value="1"/>
</dbReference>
<dbReference type="InterPro" id="IPR002156">
    <property type="entry name" value="RNaseH_domain"/>
</dbReference>
<comment type="catalytic activity">
    <reaction evidence="1">
        <text>Endonucleolytic cleavage to 5'-phosphomonoester.</text>
        <dbReference type="EC" id="3.1.26.4"/>
    </reaction>
</comment>
<evidence type="ECO:0000256" key="6">
    <source>
        <dbReference type="ARBA" id="ARBA00022759"/>
    </source>
</evidence>
<evidence type="ECO:0000256" key="1">
    <source>
        <dbReference type="ARBA" id="ARBA00000077"/>
    </source>
</evidence>
<evidence type="ECO:0000259" key="8">
    <source>
        <dbReference type="PROSITE" id="PS50879"/>
    </source>
</evidence>
<dbReference type="PANTHER" id="PTHR10642:SF26">
    <property type="entry name" value="RIBONUCLEASE H1"/>
    <property type="match status" value="1"/>
</dbReference>
<dbReference type="InterPro" id="IPR036397">
    <property type="entry name" value="RNaseH_sf"/>
</dbReference>
<dbReference type="GO" id="GO:0046872">
    <property type="term" value="F:metal ion binding"/>
    <property type="evidence" value="ECO:0007669"/>
    <property type="project" value="UniProtKB-KW"/>
</dbReference>
<evidence type="ECO:0000256" key="7">
    <source>
        <dbReference type="ARBA" id="ARBA00022801"/>
    </source>
</evidence>
<keyword evidence="7" id="KW-0378">Hydrolase</keyword>
<evidence type="ECO:0000256" key="4">
    <source>
        <dbReference type="ARBA" id="ARBA00022722"/>
    </source>
</evidence>
<dbReference type="Pfam" id="PF00075">
    <property type="entry name" value="RNase_H"/>
    <property type="match status" value="1"/>
</dbReference>
<protein>
    <recommendedName>
        <fullName evidence="3">ribonuclease H</fullName>
        <ecNumber evidence="3">3.1.26.4</ecNumber>
    </recommendedName>
</protein>
<evidence type="ECO:0000256" key="5">
    <source>
        <dbReference type="ARBA" id="ARBA00022723"/>
    </source>
</evidence>
<feature type="domain" description="RNase H type-1" evidence="8">
    <location>
        <begin position="192"/>
        <end position="335"/>
    </location>
</feature>
<feature type="non-terminal residue" evidence="9">
    <location>
        <position position="335"/>
    </location>
</feature>
<dbReference type="InterPro" id="IPR012337">
    <property type="entry name" value="RNaseH-like_sf"/>
</dbReference>